<name>A0A2A6RE59_9CHLR</name>
<dbReference type="EMBL" id="NQWI01000171">
    <property type="protein sequence ID" value="PDW00663.1"/>
    <property type="molecule type" value="Genomic_DNA"/>
</dbReference>
<proteinExistence type="predicted"/>
<evidence type="ECO:0000313" key="3">
    <source>
        <dbReference type="Proteomes" id="UP000220527"/>
    </source>
</evidence>
<organism evidence="2 3">
    <name type="scientific">Candidatus Viridilinea mediisalina</name>
    <dbReference type="NCBI Taxonomy" id="2024553"/>
    <lineage>
        <taxon>Bacteria</taxon>
        <taxon>Bacillati</taxon>
        <taxon>Chloroflexota</taxon>
        <taxon>Chloroflexia</taxon>
        <taxon>Chloroflexales</taxon>
        <taxon>Chloroflexineae</taxon>
        <taxon>Oscillochloridaceae</taxon>
        <taxon>Candidatus Viridilinea</taxon>
    </lineage>
</organism>
<dbReference type="Proteomes" id="UP000220527">
    <property type="component" value="Unassembled WGS sequence"/>
</dbReference>
<dbReference type="AlphaFoldDB" id="A0A2A6RE59"/>
<comment type="caution">
    <text evidence="2">The sequence shown here is derived from an EMBL/GenBank/DDBJ whole genome shotgun (WGS) entry which is preliminary data.</text>
</comment>
<sequence length="281" mass="28955">MPPEAEASPLTTARSGIRRAHWPALLAGAGGAATVGLLGAAGLAPLFVSVSAGTLTLAAVTQWLTEMGMGALAGWVGNLATDGMQAALAEDAPDPAWLAALAQRLDAAAANNQALATELATFLQKLDAVPLALAAIAEEQGAQSDVLIEQHRLLQRLSADMERLQLAGGALGPVVVAEANRVIATLTAYHDARFDQLLAAVTALRDAQHRALINFAGAQMRDVNFQGDVAGRDIHKTTVHGGAEVVQPVAVSGGYVGAVIGKQVIEYHFTPRSTPAGRRGC</sequence>
<feature type="transmembrane region" description="Helical" evidence="1">
    <location>
        <begin position="24"/>
        <end position="48"/>
    </location>
</feature>
<dbReference type="RefSeq" id="WP_097645905.1">
    <property type="nucleotide sequence ID" value="NZ_NQWI01000171.1"/>
</dbReference>
<protein>
    <submittedName>
        <fullName evidence="2">Uncharacterized protein</fullName>
    </submittedName>
</protein>
<gene>
    <name evidence="2" type="ORF">CJ255_20300</name>
</gene>
<reference evidence="3" key="1">
    <citation type="submission" date="2017-08" db="EMBL/GenBank/DDBJ databases">
        <authorList>
            <person name="Grouzdev D.S."/>
            <person name="Gaisin V.A."/>
            <person name="Rysina M.S."/>
            <person name="Gorlenko V.M."/>
        </authorList>
    </citation>
    <scope>NUCLEOTIDE SEQUENCE [LARGE SCALE GENOMIC DNA]</scope>
    <source>
        <strain evidence="3">Kir15-3F</strain>
    </source>
</reference>
<evidence type="ECO:0000313" key="2">
    <source>
        <dbReference type="EMBL" id="PDW00663.1"/>
    </source>
</evidence>
<keyword evidence="1" id="KW-0812">Transmembrane</keyword>
<accession>A0A2A6RE59</accession>
<evidence type="ECO:0000256" key="1">
    <source>
        <dbReference type="SAM" id="Phobius"/>
    </source>
</evidence>
<keyword evidence="3" id="KW-1185">Reference proteome</keyword>
<keyword evidence="1" id="KW-0472">Membrane</keyword>
<keyword evidence="1" id="KW-1133">Transmembrane helix</keyword>